<dbReference type="EMBL" id="CM056741">
    <property type="protein sequence ID" value="KAJ8686873.1"/>
    <property type="molecule type" value="Genomic_DNA"/>
</dbReference>
<accession>A0ACC2PTQ5</accession>
<feature type="non-terminal residue" evidence="1">
    <location>
        <position position="1"/>
    </location>
</feature>
<gene>
    <name evidence="1" type="ORF">QAD02_022667</name>
</gene>
<reference evidence="1" key="1">
    <citation type="submission" date="2023-04" db="EMBL/GenBank/DDBJ databases">
        <title>A chromosome-level genome assembly of the parasitoid wasp Eretmocerus hayati.</title>
        <authorList>
            <person name="Zhong Y."/>
            <person name="Liu S."/>
            <person name="Liu Y."/>
        </authorList>
    </citation>
    <scope>NUCLEOTIDE SEQUENCE</scope>
    <source>
        <strain evidence="1">ZJU_SS_LIU_2023</strain>
    </source>
</reference>
<name>A0ACC2PTQ5_9HYME</name>
<protein>
    <submittedName>
        <fullName evidence="1">Uncharacterized protein</fullName>
    </submittedName>
</protein>
<proteinExistence type="predicted"/>
<comment type="caution">
    <text evidence="1">The sequence shown here is derived from an EMBL/GenBank/DDBJ whole genome shotgun (WGS) entry which is preliminary data.</text>
</comment>
<sequence>FYKNIEIAKPPVIASVKSLEMLPTISDKSGKQDNGQGTSNDDTSHLRRSTRKKQQISYALELSESENSVTSDNSEMIFRFNSSSSSESEEIMNRIPTDSKLGENQVKLRRKRKKSKNHASGGEKPGDGKVRYLCTNQGCERSYTDKMSFYRHIHYECGKELRFKCGYCNYKSFRESDIRRHIIDTHQGCTYNILDTNNGSDDDTPTGNVCLVSPSMIARTIISSENYAGPEIHVGASQPFKSVDYNDDTMKGNHACVTPSLIPHKLISLGYHAGTKTDVGASQPFKHGDAHENTSIEKPSVIASAKSLTMPATKKSGKQDNGQALGTSNDDTSHLRRSTNVYVDTKTENPPVITSANSREMPAVEKFVEQDTGQDTSRGDASHPRRSTRTNPEFPCALEQPGSEYSITSEYSKIFLPFGSSSSSESEGEMERIPIASQLGRDQVELKNIGKKTRNHEKAGQKTGDESVRYLCTNEGCMRSYKHINSAHESTVEKPSVITPTSNCRETSTMEKSGEQDTGLDTLNDDVPHLRRSRRDKKRFSYGPEWLELKDSAILNQSDSSSDESSTSEEQESDQKSESEKGEDSTVHETEDEEDSSETEDEKSNKHDSEHQKMACANEGCNRSYKYKLDLYRHMRYECGKEPRFKCGHCEYRSPRARRIRDHITTKHARSDHTIIDTYIDKPFISNKSKNTSIWRCPNKACNHKFEEYPLLKSHLSKGCSSTAIDANFRDDVSSPLFQKSAALKTLEQENSSNYPESDCGEVKALKKKFLDAHQLTESNQKTDQDLSKHFFRDRLKRKCHKKEKVEEPTDRLVTLETNKILSNSPTRRVCPRQGLNGDEIKADREVYYPCKNKKCKRSYTNKKALDNHVRYECGKNPKFKCGYCDYKGSRPHTTRIHITRKHRGCKSIIFDVHNNIKIQ</sequence>
<evidence type="ECO:0000313" key="2">
    <source>
        <dbReference type="Proteomes" id="UP001239111"/>
    </source>
</evidence>
<organism evidence="1 2">
    <name type="scientific">Eretmocerus hayati</name>
    <dbReference type="NCBI Taxonomy" id="131215"/>
    <lineage>
        <taxon>Eukaryota</taxon>
        <taxon>Metazoa</taxon>
        <taxon>Ecdysozoa</taxon>
        <taxon>Arthropoda</taxon>
        <taxon>Hexapoda</taxon>
        <taxon>Insecta</taxon>
        <taxon>Pterygota</taxon>
        <taxon>Neoptera</taxon>
        <taxon>Endopterygota</taxon>
        <taxon>Hymenoptera</taxon>
        <taxon>Apocrita</taxon>
        <taxon>Proctotrupomorpha</taxon>
        <taxon>Chalcidoidea</taxon>
        <taxon>Aphelinidae</taxon>
        <taxon>Aphelininae</taxon>
        <taxon>Eretmocerus</taxon>
    </lineage>
</organism>
<keyword evidence="2" id="KW-1185">Reference proteome</keyword>
<evidence type="ECO:0000313" key="1">
    <source>
        <dbReference type="EMBL" id="KAJ8686873.1"/>
    </source>
</evidence>
<dbReference type="Proteomes" id="UP001239111">
    <property type="component" value="Chromosome 1"/>
</dbReference>